<organism evidence="1 2">
    <name type="scientific">Mesonia oceanica</name>
    <dbReference type="NCBI Taxonomy" id="2687242"/>
    <lineage>
        <taxon>Bacteria</taxon>
        <taxon>Pseudomonadati</taxon>
        <taxon>Bacteroidota</taxon>
        <taxon>Flavobacteriia</taxon>
        <taxon>Flavobacteriales</taxon>
        <taxon>Flavobacteriaceae</taxon>
        <taxon>Mesonia</taxon>
    </lineage>
</organism>
<evidence type="ECO:0000313" key="1">
    <source>
        <dbReference type="EMBL" id="VVV01665.1"/>
    </source>
</evidence>
<keyword evidence="1" id="KW-0645">Protease</keyword>
<protein>
    <submittedName>
        <fullName evidence="1">Serine protease AprX</fullName>
        <ecNumber evidence="1">3.4.21.-</ecNumber>
    </submittedName>
</protein>
<keyword evidence="1" id="KW-0378">Hydrolase</keyword>
<sequence>MKKNTLIAILLLFTITVFSQTEKEKKQIIAQYDLKKLNKLEEKFSNIYKKQKKEALEYAAKHNIKTVIKDEEGNISTLQRIKKDGTLIYYKAFNEGAAITTSTTSLYEGGSLNLKVEGQGMEVGVWDESLVRSTHELLEGRVTQVDDASFLSDHATHVSGTLIGSEVPINGQGRGMAFKANLLTFDYNNDIPEMAAQAAEGLLVSNHSYGIDPEAVPNSYFGYYDDSAQAADELAYNAPNYLIVYAAGNERNDSFNTQDNGYDLIASSSLAKNVLTVGAVEQVDNYTSPSSVTMSSFSSWGPSDDGRIKPDISGKGVNVISSIATNDEAYASFNGTSMASPNVAGSLLLLQQLNRNLSGGFLKSATVKAIAIHTALETGVSDGPDYQYGWGLLNMEAAASVLLNSDFKSIVEENTLNNQEIYNKTVVPNGEEPLVVTIVWTDPEGDSIDFWNLTEDDDTPMLVNDLDLRVEDENGTVFYPWKLNPANPSNAATTGDNSVDNVEKIEIENPQGEYTISVTHKGALVNSFQDFSIVVSGVAESQFTFIPNDTYQTFCSEGIGEFSLNYSSLENFSESITFSVSGLPEGITSDFSSNGISQDQEVNLFLDNLNTVPAGEYSFTVTATDNQGTILSKDLTFNILEPLADFEGLFPSENMNDVVLNPILTWENLPDSESYFVEVSKDPNFGTIDFSATTEENSIETSELDPNTNYYWRVNASNSCYNSEYSEGNFKTISIECNSPVYAEDTPIVIDEAQPNFQQSTITITEDMDIEDINVYVEIQHSYLGDLAIYLTSPSGTEIGLIDGVCDNGDNMEVIFDDSGDAYNCSPNTPSLSGVIKPLDDLNSLIGENVIGNWTLTVLDFYQGDGGSIENFGIEFCGYAAPTMSVNNQSVDAFKIFPNPTENAFSIHGLKETSSLAIFDINGRKLIHVPSIMNNQKVDVSSLQSGVYFVNIASGSNTFVTKKLIVN</sequence>
<keyword evidence="2" id="KW-1185">Reference proteome</keyword>
<proteinExistence type="predicted"/>
<gene>
    <name evidence="1" type="primary">aprX</name>
    <name evidence="1" type="ORF">FVB9532_02958</name>
</gene>
<comment type="caution">
    <text evidence="1">The sequence shown here is derived from an EMBL/GenBank/DDBJ whole genome shotgun (WGS) entry which is preliminary data.</text>
</comment>
<dbReference type="Proteomes" id="UP000356253">
    <property type="component" value="Unassembled WGS sequence"/>
</dbReference>
<evidence type="ECO:0000313" key="2">
    <source>
        <dbReference type="Proteomes" id="UP000356253"/>
    </source>
</evidence>
<dbReference type="EMBL" id="CABVMM010000012">
    <property type="protein sequence ID" value="VVV01665.1"/>
    <property type="molecule type" value="Genomic_DNA"/>
</dbReference>
<name>A0AC61YBH6_9FLAO</name>
<dbReference type="EC" id="3.4.21.-" evidence="1"/>
<reference evidence="1" key="1">
    <citation type="submission" date="2019-09" db="EMBL/GenBank/DDBJ databases">
        <authorList>
            <person name="Rodrigo-Torres L."/>
            <person name="Arahal R. D."/>
            <person name="Lucena T."/>
        </authorList>
    </citation>
    <scope>NUCLEOTIDE SEQUENCE</scope>
    <source>
        <strain evidence="1">ISS653</strain>
    </source>
</reference>
<accession>A0AC61YBH6</accession>